<evidence type="ECO:0000256" key="3">
    <source>
        <dbReference type="ARBA" id="ARBA00022448"/>
    </source>
</evidence>
<keyword evidence="4" id="KW-1134">Transmembrane beta strand</keyword>
<dbReference type="RefSeq" id="WP_154373173.1">
    <property type="nucleotide sequence ID" value="NZ_WKJJ01000005.1"/>
</dbReference>
<evidence type="ECO:0000256" key="6">
    <source>
        <dbReference type="ARBA" id="ARBA00022729"/>
    </source>
</evidence>
<evidence type="ECO:0000256" key="2">
    <source>
        <dbReference type="ARBA" id="ARBA00011233"/>
    </source>
</evidence>
<dbReference type="GO" id="GO:0046930">
    <property type="term" value="C:pore complex"/>
    <property type="evidence" value="ECO:0007669"/>
    <property type="project" value="UniProtKB-KW"/>
</dbReference>
<evidence type="ECO:0000256" key="4">
    <source>
        <dbReference type="ARBA" id="ARBA00022452"/>
    </source>
</evidence>
<dbReference type="PANTHER" id="PTHR34501">
    <property type="entry name" value="PROTEIN YDDL-RELATED"/>
    <property type="match status" value="1"/>
</dbReference>
<keyword evidence="9" id="KW-0472">Membrane</keyword>
<protein>
    <submittedName>
        <fullName evidence="13">Porin</fullName>
    </submittedName>
</protein>
<evidence type="ECO:0000256" key="7">
    <source>
        <dbReference type="ARBA" id="ARBA00023065"/>
    </source>
</evidence>
<evidence type="ECO:0000256" key="9">
    <source>
        <dbReference type="ARBA" id="ARBA00023136"/>
    </source>
</evidence>
<dbReference type="GO" id="GO:0015288">
    <property type="term" value="F:porin activity"/>
    <property type="evidence" value="ECO:0007669"/>
    <property type="project" value="UniProtKB-KW"/>
</dbReference>
<keyword evidence="14" id="KW-1185">Reference proteome</keyword>
<dbReference type="InterPro" id="IPR033900">
    <property type="entry name" value="Gram_neg_porin_domain"/>
</dbReference>
<reference evidence="13 14" key="1">
    <citation type="submission" date="2019-11" db="EMBL/GenBank/DDBJ databases">
        <title>Novel species isolated from a subtropical stream in China.</title>
        <authorList>
            <person name="Lu H."/>
        </authorList>
    </citation>
    <scope>NUCLEOTIDE SEQUENCE [LARGE SCALE GENOMIC DNA]</scope>
    <source>
        <strain evidence="13 14">FT92W</strain>
    </source>
</reference>
<keyword evidence="8" id="KW-0626">Porin</keyword>
<comment type="caution">
    <text evidence="13">The sequence shown here is derived from an EMBL/GenBank/DDBJ whole genome shotgun (WGS) entry which is preliminary data.</text>
</comment>
<name>A0A7X2LTJ2_9BURK</name>
<evidence type="ECO:0000313" key="13">
    <source>
        <dbReference type="EMBL" id="MRV72032.1"/>
    </source>
</evidence>
<dbReference type="PANTHER" id="PTHR34501:SF9">
    <property type="entry name" value="MAJOR OUTER MEMBRANE PROTEIN P.IA"/>
    <property type="match status" value="1"/>
</dbReference>
<gene>
    <name evidence="13" type="ORF">GJ700_09935</name>
</gene>
<feature type="chain" id="PRO_5031439619" evidence="11">
    <location>
        <begin position="21"/>
        <end position="367"/>
    </location>
</feature>
<dbReference type="AlphaFoldDB" id="A0A7X2LTJ2"/>
<keyword evidence="6 11" id="KW-0732">Signal</keyword>
<evidence type="ECO:0000256" key="1">
    <source>
        <dbReference type="ARBA" id="ARBA00004571"/>
    </source>
</evidence>
<dbReference type="Gene3D" id="2.40.160.10">
    <property type="entry name" value="Porin"/>
    <property type="match status" value="1"/>
</dbReference>
<comment type="subunit">
    <text evidence="2">Homotrimer.</text>
</comment>
<evidence type="ECO:0000256" key="5">
    <source>
        <dbReference type="ARBA" id="ARBA00022692"/>
    </source>
</evidence>
<keyword evidence="7" id="KW-0406">Ion transport</keyword>
<comment type="subcellular location">
    <subcellularLocation>
        <location evidence="1">Cell outer membrane</location>
        <topology evidence="1">Multi-pass membrane protein</topology>
    </subcellularLocation>
</comment>
<keyword evidence="3" id="KW-0813">Transport</keyword>
<keyword evidence="10" id="KW-0998">Cell outer membrane</keyword>
<sequence>MNRQLNVAAIAALSAGLAHAQSNVTFYGSIDSGPTYVSNVRGAPVTLVDDGVLQADRFGWRGSEDLGGGLRAIFQLEGGFVTSTGGQPRAGVLFNRQSYVGLAGNWGALTIGHQTNMMFDAVGKLSNGVLFGSFYAFHPGNIDEFANVGQADNAIKFTSASYGGLTAGAMLSLGEQPGDTGKNRAFGVNLAYARGPLKVAGAYTSANNKALNLGAALGVKSLLGQTLAAGSPTAPVYTPLQADNLRNTGVGASIALDGVLLHAAVGQSRIRTAAGAATMTTPDCGANIRLAPQDTLHVAVSSTRLAGMRWRQFQVNNVVALSPRTELYAMAVFQQAAGAGAVAAINSLGPSSNQRQHAIRLGVHHLF</sequence>
<organism evidence="13 14">
    <name type="scientific">Pseudoduganella rivuli</name>
    <dbReference type="NCBI Taxonomy" id="2666085"/>
    <lineage>
        <taxon>Bacteria</taxon>
        <taxon>Pseudomonadati</taxon>
        <taxon>Pseudomonadota</taxon>
        <taxon>Betaproteobacteria</taxon>
        <taxon>Burkholderiales</taxon>
        <taxon>Oxalobacteraceae</taxon>
        <taxon>Telluria group</taxon>
        <taxon>Pseudoduganella</taxon>
    </lineage>
</organism>
<feature type="domain" description="Porin" evidence="12">
    <location>
        <begin position="9"/>
        <end position="331"/>
    </location>
</feature>
<dbReference type="Pfam" id="PF13609">
    <property type="entry name" value="Porin_4"/>
    <property type="match status" value="1"/>
</dbReference>
<evidence type="ECO:0000256" key="11">
    <source>
        <dbReference type="SAM" id="SignalP"/>
    </source>
</evidence>
<evidence type="ECO:0000256" key="10">
    <source>
        <dbReference type="ARBA" id="ARBA00023237"/>
    </source>
</evidence>
<evidence type="ECO:0000256" key="8">
    <source>
        <dbReference type="ARBA" id="ARBA00023114"/>
    </source>
</evidence>
<feature type="signal peptide" evidence="11">
    <location>
        <begin position="1"/>
        <end position="20"/>
    </location>
</feature>
<dbReference type="EMBL" id="WKJJ01000005">
    <property type="protein sequence ID" value="MRV72032.1"/>
    <property type="molecule type" value="Genomic_DNA"/>
</dbReference>
<dbReference type="SUPFAM" id="SSF56935">
    <property type="entry name" value="Porins"/>
    <property type="match status" value="1"/>
</dbReference>
<dbReference type="Proteomes" id="UP000446768">
    <property type="component" value="Unassembled WGS sequence"/>
</dbReference>
<accession>A0A7X2LTJ2</accession>
<dbReference type="InterPro" id="IPR023614">
    <property type="entry name" value="Porin_dom_sf"/>
</dbReference>
<dbReference type="GO" id="GO:0006811">
    <property type="term" value="P:monoatomic ion transport"/>
    <property type="evidence" value="ECO:0007669"/>
    <property type="project" value="UniProtKB-KW"/>
</dbReference>
<dbReference type="InterPro" id="IPR050298">
    <property type="entry name" value="Gram-neg_bact_OMP"/>
</dbReference>
<keyword evidence="5" id="KW-0812">Transmembrane</keyword>
<dbReference type="GO" id="GO:0009279">
    <property type="term" value="C:cell outer membrane"/>
    <property type="evidence" value="ECO:0007669"/>
    <property type="project" value="UniProtKB-SubCell"/>
</dbReference>
<evidence type="ECO:0000259" key="12">
    <source>
        <dbReference type="Pfam" id="PF13609"/>
    </source>
</evidence>
<dbReference type="CDD" id="cd00342">
    <property type="entry name" value="gram_neg_porins"/>
    <property type="match status" value="1"/>
</dbReference>
<proteinExistence type="predicted"/>
<evidence type="ECO:0000313" key="14">
    <source>
        <dbReference type="Proteomes" id="UP000446768"/>
    </source>
</evidence>